<feature type="non-terminal residue" evidence="1">
    <location>
        <position position="1"/>
    </location>
</feature>
<dbReference type="AlphaFoldDB" id="A0A6A5U0E8"/>
<dbReference type="EMBL" id="ML976998">
    <property type="protein sequence ID" value="KAF1954677.1"/>
    <property type="molecule type" value="Genomic_DNA"/>
</dbReference>
<proteinExistence type="predicted"/>
<reference evidence="1" key="1">
    <citation type="journal article" date="2020" name="Stud. Mycol.">
        <title>101 Dothideomycetes genomes: a test case for predicting lifestyles and emergence of pathogens.</title>
        <authorList>
            <person name="Haridas S."/>
            <person name="Albert R."/>
            <person name="Binder M."/>
            <person name="Bloem J."/>
            <person name="Labutti K."/>
            <person name="Salamov A."/>
            <person name="Andreopoulos B."/>
            <person name="Baker S."/>
            <person name="Barry K."/>
            <person name="Bills G."/>
            <person name="Bluhm B."/>
            <person name="Cannon C."/>
            <person name="Castanera R."/>
            <person name="Culley D."/>
            <person name="Daum C."/>
            <person name="Ezra D."/>
            <person name="Gonzalez J."/>
            <person name="Henrissat B."/>
            <person name="Kuo A."/>
            <person name="Liang C."/>
            <person name="Lipzen A."/>
            <person name="Lutzoni F."/>
            <person name="Magnuson J."/>
            <person name="Mondo S."/>
            <person name="Nolan M."/>
            <person name="Ohm R."/>
            <person name="Pangilinan J."/>
            <person name="Park H.-J."/>
            <person name="Ramirez L."/>
            <person name="Alfaro M."/>
            <person name="Sun H."/>
            <person name="Tritt A."/>
            <person name="Yoshinaga Y."/>
            <person name="Zwiers L.-H."/>
            <person name="Turgeon B."/>
            <person name="Goodwin S."/>
            <person name="Spatafora J."/>
            <person name="Crous P."/>
            <person name="Grigoriev I."/>
        </authorList>
    </citation>
    <scope>NUCLEOTIDE SEQUENCE</scope>
    <source>
        <strain evidence="1">CBS 675.92</strain>
    </source>
</reference>
<organism evidence="1 2">
    <name type="scientific">Byssothecium circinans</name>
    <dbReference type="NCBI Taxonomy" id="147558"/>
    <lineage>
        <taxon>Eukaryota</taxon>
        <taxon>Fungi</taxon>
        <taxon>Dikarya</taxon>
        <taxon>Ascomycota</taxon>
        <taxon>Pezizomycotina</taxon>
        <taxon>Dothideomycetes</taxon>
        <taxon>Pleosporomycetidae</taxon>
        <taxon>Pleosporales</taxon>
        <taxon>Massarineae</taxon>
        <taxon>Massarinaceae</taxon>
        <taxon>Byssothecium</taxon>
    </lineage>
</organism>
<sequence length="53" mass="6420">LSLMYVALLRVKTINGLMFKDVFSYQQLKQKRSKVLKMREQDIKHKARYYVIV</sequence>
<gene>
    <name evidence="1" type="ORF">CC80DRAFT_417078</name>
</gene>
<dbReference type="OrthoDB" id="3806289at2759"/>
<protein>
    <submittedName>
        <fullName evidence="1">Uncharacterized protein</fullName>
    </submittedName>
</protein>
<name>A0A6A5U0E8_9PLEO</name>
<accession>A0A6A5U0E8</accession>
<dbReference type="Proteomes" id="UP000800035">
    <property type="component" value="Unassembled WGS sequence"/>
</dbReference>
<evidence type="ECO:0000313" key="1">
    <source>
        <dbReference type="EMBL" id="KAF1954677.1"/>
    </source>
</evidence>
<keyword evidence="2" id="KW-1185">Reference proteome</keyword>
<evidence type="ECO:0000313" key="2">
    <source>
        <dbReference type="Proteomes" id="UP000800035"/>
    </source>
</evidence>